<evidence type="ECO:0000256" key="6">
    <source>
        <dbReference type="ARBA" id="ARBA00031400"/>
    </source>
</evidence>
<comment type="subcellular location">
    <subcellularLocation>
        <location evidence="7">Cell membrane</location>
        <topology evidence="7">Multi-pass membrane protein</topology>
    </subcellularLocation>
    <subcellularLocation>
        <location evidence="1">Membrane</location>
        <topology evidence="1">Multi-pass membrane protein</topology>
    </subcellularLocation>
</comment>
<dbReference type="GO" id="GO:0004129">
    <property type="term" value="F:cytochrome-c oxidase activity"/>
    <property type="evidence" value="ECO:0007669"/>
    <property type="project" value="InterPro"/>
</dbReference>
<evidence type="ECO:0000256" key="4">
    <source>
        <dbReference type="ARBA" id="ARBA00022989"/>
    </source>
</evidence>
<dbReference type="Proteomes" id="UP000198802">
    <property type="component" value="Unassembled WGS sequence"/>
</dbReference>
<feature type="transmembrane region" description="Helical" evidence="9">
    <location>
        <begin position="47"/>
        <end position="66"/>
    </location>
</feature>
<organism evidence="11 12">
    <name type="scientific">Parafrankia irregularis</name>
    <dbReference type="NCBI Taxonomy" id="795642"/>
    <lineage>
        <taxon>Bacteria</taxon>
        <taxon>Bacillati</taxon>
        <taxon>Actinomycetota</taxon>
        <taxon>Actinomycetes</taxon>
        <taxon>Frankiales</taxon>
        <taxon>Frankiaceae</taxon>
        <taxon>Parafrankia</taxon>
    </lineage>
</organism>
<feature type="domain" description="Heme-copper oxidase subunit III family profile" evidence="10">
    <location>
        <begin position="47"/>
        <end position="220"/>
    </location>
</feature>
<dbReference type="AlphaFoldDB" id="A0A0S4QWX8"/>
<feature type="transmembrane region" description="Helical" evidence="9">
    <location>
        <begin position="202"/>
        <end position="219"/>
    </location>
</feature>
<evidence type="ECO:0000256" key="7">
    <source>
        <dbReference type="RuleBase" id="RU003376"/>
    </source>
</evidence>
<dbReference type="InterPro" id="IPR000298">
    <property type="entry name" value="Cyt_c_oxidase-like_su3"/>
</dbReference>
<accession>A0A0S4QWX8</accession>
<keyword evidence="4 9" id="KW-1133">Transmembrane helix</keyword>
<dbReference type="GO" id="GO:0019646">
    <property type="term" value="P:aerobic electron transport chain"/>
    <property type="evidence" value="ECO:0007669"/>
    <property type="project" value="InterPro"/>
</dbReference>
<keyword evidence="3 7" id="KW-0812">Transmembrane</keyword>
<dbReference type="PROSITE" id="PS50253">
    <property type="entry name" value="COX3"/>
    <property type="match status" value="1"/>
</dbReference>
<dbReference type="InterPro" id="IPR024791">
    <property type="entry name" value="Cyt_c/ubiquinol_Oxase_su3"/>
</dbReference>
<feature type="compositionally biased region" description="Gly residues" evidence="8">
    <location>
        <begin position="7"/>
        <end position="23"/>
    </location>
</feature>
<evidence type="ECO:0000313" key="12">
    <source>
        <dbReference type="Proteomes" id="UP000198802"/>
    </source>
</evidence>
<feature type="transmembrane region" description="Helical" evidence="9">
    <location>
        <begin position="119"/>
        <end position="138"/>
    </location>
</feature>
<evidence type="ECO:0000313" key="11">
    <source>
        <dbReference type="EMBL" id="CUU59721.1"/>
    </source>
</evidence>
<reference evidence="12" key="1">
    <citation type="submission" date="2015-11" db="EMBL/GenBank/DDBJ databases">
        <authorList>
            <person name="Varghese N."/>
        </authorList>
    </citation>
    <scope>NUCLEOTIDE SEQUENCE [LARGE SCALE GENOMIC DNA]</scope>
    <source>
        <strain evidence="12">DSM 45899</strain>
    </source>
</reference>
<dbReference type="GO" id="GO:0005886">
    <property type="term" value="C:plasma membrane"/>
    <property type="evidence" value="ECO:0007669"/>
    <property type="project" value="UniProtKB-SubCell"/>
</dbReference>
<name>A0A0S4QWX8_9ACTN</name>
<dbReference type="PANTHER" id="PTHR11403:SF6">
    <property type="entry name" value="NITRIC OXIDE REDUCTASE SUBUNIT E"/>
    <property type="match status" value="1"/>
</dbReference>
<keyword evidence="12" id="KW-1185">Reference proteome</keyword>
<protein>
    <recommendedName>
        <fullName evidence="6">Cytochrome aa3 subunit 3</fullName>
    </recommendedName>
</protein>
<evidence type="ECO:0000256" key="3">
    <source>
        <dbReference type="ARBA" id="ARBA00022692"/>
    </source>
</evidence>
<dbReference type="Pfam" id="PF00510">
    <property type="entry name" value="COX3"/>
    <property type="match status" value="1"/>
</dbReference>
<dbReference type="SUPFAM" id="SSF81452">
    <property type="entry name" value="Cytochrome c oxidase subunit III-like"/>
    <property type="match status" value="1"/>
</dbReference>
<evidence type="ECO:0000256" key="1">
    <source>
        <dbReference type="ARBA" id="ARBA00004141"/>
    </source>
</evidence>
<evidence type="ECO:0000256" key="8">
    <source>
        <dbReference type="SAM" id="MobiDB-lite"/>
    </source>
</evidence>
<dbReference type="InterPro" id="IPR035973">
    <property type="entry name" value="Cyt_c_oxidase_su3-like_sf"/>
</dbReference>
<dbReference type="CDD" id="cd02862">
    <property type="entry name" value="NorE_like"/>
    <property type="match status" value="1"/>
</dbReference>
<feature type="transmembrane region" description="Helical" evidence="9">
    <location>
        <begin position="158"/>
        <end position="182"/>
    </location>
</feature>
<comment type="similarity">
    <text evidence="2 7">Belongs to the cytochrome c oxidase subunit 3 family.</text>
</comment>
<gene>
    <name evidence="11" type="ORF">Ga0074812_13119</name>
</gene>
<dbReference type="Gene3D" id="1.20.120.80">
    <property type="entry name" value="Cytochrome c oxidase, subunit III, four-helix bundle"/>
    <property type="match status" value="1"/>
</dbReference>
<dbReference type="RefSeq" id="WP_091284007.1">
    <property type="nucleotide sequence ID" value="NZ_FAOZ01000031.1"/>
</dbReference>
<feature type="region of interest" description="Disordered" evidence="8">
    <location>
        <begin position="1"/>
        <end position="40"/>
    </location>
</feature>
<evidence type="ECO:0000256" key="5">
    <source>
        <dbReference type="ARBA" id="ARBA00023136"/>
    </source>
</evidence>
<proteinExistence type="inferred from homology"/>
<dbReference type="EMBL" id="FAOZ01000031">
    <property type="protein sequence ID" value="CUU59721.1"/>
    <property type="molecule type" value="Genomic_DNA"/>
</dbReference>
<evidence type="ECO:0000259" key="10">
    <source>
        <dbReference type="PROSITE" id="PS50253"/>
    </source>
</evidence>
<dbReference type="InterPro" id="IPR013833">
    <property type="entry name" value="Cyt_c_oxidase_su3_a-hlx"/>
</dbReference>
<dbReference type="PANTHER" id="PTHR11403">
    <property type="entry name" value="CYTOCHROME C OXIDASE SUBUNIT III"/>
    <property type="match status" value="1"/>
</dbReference>
<keyword evidence="5 9" id="KW-0472">Membrane</keyword>
<evidence type="ECO:0000256" key="2">
    <source>
        <dbReference type="ARBA" id="ARBA00010581"/>
    </source>
</evidence>
<sequence>MRDEAGALGGSVRPGGPVTGGGPADAATTAAGPGRGRGGGHVPGEPGIWVLVLGDMVIFGVLFTLFSRARAHDPVLFAESQERLSTTIGLLNTVLLLASSYFVVRGVGAVRDGGPRQPARFFMAALACGLGFTVNKVLEYSGKLGHGITLTTNDFYMYYYVLTGIHALHLVLGMCVLVALIWYTRQPSRSPKIAIVEGCASYWHLVDVLWIVLFPLLYLI</sequence>
<feature type="transmembrane region" description="Helical" evidence="9">
    <location>
        <begin position="87"/>
        <end position="107"/>
    </location>
</feature>
<evidence type="ECO:0000256" key="9">
    <source>
        <dbReference type="SAM" id="Phobius"/>
    </source>
</evidence>